<keyword evidence="13" id="KW-1185">Reference proteome</keyword>
<dbReference type="AlphaFoldDB" id="A0AAE3DA13"/>
<dbReference type="Pfam" id="PF08545">
    <property type="entry name" value="ACP_syn_III"/>
    <property type="match status" value="1"/>
</dbReference>
<dbReference type="InterPro" id="IPR016039">
    <property type="entry name" value="Thiolase-like"/>
</dbReference>
<keyword evidence="4 9" id="KW-0276">Fatty acid metabolism</keyword>
<evidence type="ECO:0000259" key="10">
    <source>
        <dbReference type="Pfam" id="PF08541"/>
    </source>
</evidence>
<evidence type="ECO:0000256" key="6">
    <source>
        <dbReference type="ARBA" id="ARBA00023160"/>
    </source>
</evidence>
<evidence type="ECO:0000256" key="9">
    <source>
        <dbReference type="HAMAP-Rule" id="MF_01815"/>
    </source>
</evidence>
<reference evidence="12 13" key="1">
    <citation type="submission" date="2021-10" db="EMBL/GenBank/DDBJ databases">
        <title>Anaerobic single-cell dispensing facilitates the cultivation of human gut bacteria.</title>
        <authorList>
            <person name="Afrizal A."/>
        </authorList>
    </citation>
    <scope>NUCLEOTIDE SEQUENCE [LARGE SCALE GENOMIC DNA]</scope>
    <source>
        <strain evidence="12 13">CLA-AA-H273</strain>
    </source>
</reference>
<dbReference type="HAMAP" id="MF_01815">
    <property type="entry name" value="FabH"/>
    <property type="match status" value="1"/>
</dbReference>
<evidence type="ECO:0000256" key="8">
    <source>
        <dbReference type="ARBA" id="ARBA00023315"/>
    </source>
</evidence>
<dbReference type="RefSeq" id="WP_227733871.1">
    <property type="nucleotide sequence ID" value="NZ_JAJEPV010000055.1"/>
</dbReference>
<dbReference type="GO" id="GO:0005737">
    <property type="term" value="C:cytoplasm"/>
    <property type="evidence" value="ECO:0007669"/>
    <property type="project" value="UniProtKB-SubCell"/>
</dbReference>
<organism evidence="12 13">
    <name type="scientific">Waltera acetigignens</name>
    <dbReference type="NCBI Taxonomy" id="2981769"/>
    <lineage>
        <taxon>Bacteria</taxon>
        <taxon>Bacillati</taxon>
        <taxon>Bacillota</taxon>
        <taxon>Clostridia</taxon>
        <taxon>Lachnospirales</taxon>
        <taxon>Lachnospiraceae</taxon>
        <taxon>Waltera</taxon>
    </lineage>
</organism>
<evidence type="ECO:0000256" key="3">
    <source>
        <dbReference type="ARBA" id="ARBA00022679"/>
    </source>
</evidence>
<comment type="catalytic activity">
    <reaction evidence="9">
        <text>malonyl-[ACP] + acetyl-CoA + H(+) = 3-oxobutanoyl-[ACP] + CO2 + CoA</text>
        <dbReference type="Rhea" id="RHEA:12080"/>
        <dbReference type="Rhea" id="RHEA-COMP:9623"/>
        <dbReference type="Rhea" id="RHEA-COMP:9625"/>
        <dbReference type="ChEBI" id="CHEBI:15378"/>
        <dbReference type="ChEBI" id="CHEBI:16526"/>
        <dbReference type="ChEBI" id="CHEBI:57287"/>
        <dbReference type="ChEBI" id="CHEBI:57288"/>
        <dbReference type="ChEBI" id="CHEBI:78449"/>
        <dbReference type="ChEBI" id="CHEBI:78450"/>
        <dbReference type="EC" id="2.3.1.180"/>
    </reaction>
</comment>
<evidence type="ECO:0000313" key="12">
    <source>
        <dbReference type="EMBL" id="MCC2121051.1"/>
    </source>
</evidence>
<gene>
    <name evidence="9" type="primary">fabH</name>
    <name evidence="12" type="ORF">LKD75_15925</name>
</gene>
<dbReference type="PANTHER" id="PTHR43091">
    <property type="entry name" value="3-OXOACYL-[ACYL-CARRIER-PROTEIN] SYNTHASE"/>
    <property type="match status" value="1"/>
</dbReference>
<dbReference type="GO" id="GO:0033818">
    <property type="term" value="F:beta-ketoacyl-acyl-carrier-protein synthase III activity"/>
    <property type="evidence" value="ECO:0007669"/>
    <property type="project" value="UniProtKB-UniRule"/>
</dbReference>
<comment type="domain">
    <text evidence="9">The last Arg residue of the ACP-binding site is essential for the weak association between ACP/AcpP and FabH.</text>
</comment>
<dbReference type="InterPro" id="IPR013751">
    <property type="entry name" value="ACP_syn_III_N"/>
</dbReference>
<evidence type="ECO:0000256" key="5">
    <source>
        <dbReference type="ARBA" id="ARBA00023098"/>
    </source>
</evidence>
<evidence type="ECO:0000256" key="2">
    <source>
        <dbReference type="ARBA" id="ARBA00022516"/>
    </source>
</evidence>
<dbReference type="Proteomes" id="UP001197795">
    <property type="component" value="Unassembled WGS sequence"/>
</dbReference>
<keyword evidence="3 9" id="KW-0808">Transferase</keyword>
<keyword evidence="5 9" id="KW-0443">Lipid metabolism</keyword>
<keyword evidence="8 9" id="KW-0012">Acyltransferase</keyword>
<dbReference type="EC" id="2.3.1.180" evidence="9"/>
<feature type="region of interest" description="ACP-binding" evidence="9">
    <location>
        <begin position="290"/>
        <end position="294"/>
    </location>
</feature>
<dbReference type="Gene3D" id="3.40.47.10">
    <property type="match status" value="2"/>
</dbReference>
<evidence type="ECO:0000256" key="4">
    <source>
        <dbReference type="ARBA" id="ARBA00022832"/>
    </source>
</evidence>
<dbReference type="CDD" id="cd00830">
    <property type="entry name" value="KAS_III"/>
    <property type="match status" value="1"/>
</dbReference>
<comment type="subunit">
    <text evidence="9">Homodimer.</text>
</comment>
<dbReference type="Pfam" id="PF08541">
    <property type="entry name" value="ACP_syn_III_C"/>
    <property type="match status" value="1"/>
</dbReference>
<dbReference type="GO" id="GO:0004315">
    <property type="term" value="F:3-oxoacyl-[acyl-carrier-protein] synthase activity"/>
    <property type="evidence" value="ECO:0007669"/>
    <property type="project" value="InterPro"/>
</dbReference>
<comment type="similarity">
    <text evidence="1 9">Belongs to the thiolase-like superfamily. FabH family.</text>
</comment>
<sequence length="362" mass="38943">MRTIRITGTGSALPGRIVTNKELEQMVETSDEWIRERTGIGERHVSVGETVVTLASEAARKALEQAGKRAEEIDLILVATCSPEQYLPCCACQVQAAVGAVNALAFDVNAACSGFLFALNTADAYLRTGLAENALVIGSEVLSKLVDWTDRGSCILFGDGAGAVVVERCRTESRAVEYSNALPETGKGMQETAEEKRIPPAGILGRALHSDGTGGGVLQCGARELTTPYARASAAKTDQKQQTDDREHYIQMDGQEVYRFATRRVPQCIEEALSDAGLAVPDIDMFVLHQANARIIDAVAKRLHADRDKFPTNLERVGNMSSASIPVLLDELNRQGKLHRGDRIVLAGFGAGLTIGACVMTW</sequence>
<feature type="active site" evidence="9">
    <location>
        <position position="289"/>
    </location>
</feature>
<keyword evidence="6 9" id="KW-0275">Fatty acid biosynthesis</keyword>
<evidence type="ECO:0000259" key="11">
    <source>
        <dbReference type="Pfam" id="PF08545"/>
    </source>
</evidence>
<keyword evidence="9" id="KW-0963">Cytoplasm</keyword>
<evidence type="ECO:0000256" key="1">
    <source>
        <dbReference type="ARBA" id="ARBA00008642"/>
    </source>
</evidence>
<comment type="function">
    <text evidence="9">Catalyzes the condensation reaction of fatty acid synthesis by the addition to an acyl acceptor of two carbons from malonyl-ACP. Catalyzes the first condensation reaction which initiates fatty acid synthesis and may therefore play a role in governing the total rate of fatty acid production. Possesses both acetoacetyl-ACP synthase and acetyl transacylase activities. Its substrate specificity determines the biosynthesis of branched-chain and/or straight-chain of fatty acids.</text>
</comment>
<dbReference type="NCBIfam" id="NF006829">
    <property type="entry name" value="PRK09352.1"/>
    <property type="match status" value="1"/>
</dbReference>
<keyword evidence="7 9" id="KW-0511">Multifunctional enzyme</keyword>
<proteinExistence type="inferred from homology"/>
<protein>
    <recommendedName>
        <fullName evidence="9">Beta-ketoacyl-[acyl-carrier-protein] synthase III</fullName>
        <shortName evidence="9">Beta-ketoacyl-ACP synthase III</shortName>
        <shortName evidence="9">KAS III</shortName>
        <ecNumber evidence="9">2.3.1.180</ecNumber>
    </recommendedName>
    <alternativeName>
        <fullName evidence="9">3-oxoacyl-[acyl-carrier-protein] synthase 3</fullName>
    </alternativeName>
    <alternativeName>
        <fullName evidence="9">3-oxoacyl-[acyl-carrier-protein] synthase III</fullName>
    </alternativeName>
</protein>
<dbReference type="InterPro" id="IPR013747">
    <property type="entry name" value="ACP_syn_III_C"/>
</dbReference>
<feature type="domain" description="Beta-ketoacyl-[acyl-carrier-protein] synthase III N-terminal" evidence="11">
    <location>
        <begin position="106"/>
        <end position="173"/>
    </location>
</feature>
<accession>A0AAE3DA13</accession>
<feature type="active site" evidence="9">
    <location>
        <position position="319"/>
    </location>
</feature>
<feature type="active site" evidence="9">
    <location>
        <position position="112"/>
    </location>
</feature>
<keyword evidence="2 9" id="KW-0444">Lipid biosynthesis</keyword>
<comment type="caution">
    <text evidence="12">The sequence shown here is derived from an EMBL/GenBank/DDBJ whole genome shotgun (WGS) entry which is preliminary data.</text>
</comment>
<dbReference type="GO" id="GO:0006633">
    <property type="term" value="P:fatty acid biosynthetic process"/>
    <property type="evidence" value="ECO:0007669"/>
    <property type="project" value="UniProtKB-UniRule"/>
</dbReference>
<evidence type="ECO:0000313" key="13">
    <source>
        <dbReference type="Proteomes" id="UP001197795"/>
    </source>
</evidence>
<dbReference type="PANTHER" id="PTHR43091:SF1">
    <property type="entry name" value="BETA-KETOACYL-[ACYL-CARRIER-PROTEIN] SYNTHASE III, CHLOROPLASTIC"/>
    <property type="match status" value="1"/>
</dbReference>
<dbReference type="EMBL" id="JAJEPV010000055">
    <property type="protein sequence ID" value="MCC2121051.1"/>
    <property type="molecule type" value="Genomic_DNA"/>
</dbReference>
<feature type="domain" description="Beta-ketoacyl-[acyl-carrier-protein] synthase III C-terminal" evidence="10">
    <location>
        <begin position="273"/>
        <end position="362"/>
    </location>
</feature>
<evidence type="ECO:0000256" key="7">
    <source>
        <dbReference type="ARBA" id="ARBA00023268"/>
    </source>
</evidence>
<name>A0AAE3DA13_9FIRM</name>
<dbReference type="InterPro" id="IPR004655">
    <property type="entry name" value="FabH"/>
</dbReference>
<comment type="pathway">
    <text evidence="9">Lipid metabolism; fatty acid biosynthesis.</text>
</comment>
<dbReference type="SUPFAM" id="SSF53901">
    <property type="entry name" value="Thiolase-like"/>
    <property type="match status" value="1"/>
</dbReference>
<comment type="subcellular location">
    <subcellularLocation>
        <location evidence="9">Cytoplasm</location>
    </subcellularLocation>
</comment>